<evidence type="ECO:0000313" key="1">
    <source>
        <dbReference type="EMBL" id="MFC4220487.1"/>
    </source>
</evidence>
<dbReference type="EMBL" id="JBHSCL010000004">
    <property type="protein sequence ID" value="MFC4220487.1"/>
    <property type="molecule type" value="Genomic_DNA"/>
</dbReference>
<name>A0ABV8PKM6_9FLAO</name>
<dbReference type="Proteomes" id="UP001595841">
    <property type="component" value="Unassembled WGS sequence"/>
</dbReference>
<dbReference type="RefSeq" id="WP_379764105.1">
    <property type="nucleotide sequence ID" value="NZ_JBHSCL010000004.1"/>
</dbReference>
<protein>
    <recommendedName>
        <fullName evidence="3">HTH-type transcriptional regulator / antitoxin HigA</fullName>
    </recommendedName>
</protein>
<evidence type="ECO:0008006" key="3">
    <source>
        <dbReference type="Google" id="ProtNLM"/>
    </source>
</evidence>
<accession>A0ABV8PKM6</accession>
<proteinExistence type="predicted"/>
<sequence length="60" mass="7089">MKRTISHKQYLNANLRLEKLINLVDENTPTDDPLAKEFLEISDIIEEYESIHYPIEDSNQ</sequence>
<evidence type="ECO:0000313" key="2">
    <source>
        <dbReference type="Proteomes" id="UP001595841"/>
    </source>
</evidence>
<comment type="caution">
    <text evidence="1">The sequence shown here is derived from an EMBL/GenBank/DDBJ whole genome shotgun (WGS) entry which is preliminary data.</text>
</comment>
<gene>
    <name evidence="1" type="ORF">ACFOWS_10100</name>
</gene>
<reference evidence="2" key="1">
    <citation type="journal article" date="2019" name="Int. J. Syst. Evol. Microbiol.">
        <title>The Global Catalogue of Microorganisms (GCM) 10K type strain sequencing project: providing services to taxonomists for standard genome sequencing and annotation.</title>
        <authorList>
            <consortium name="The Broad Institute Genomics Platform"/>
            <consortium name="The Broad Institute Genome Sequencing Center for Infectious Disease"/>
            <person name="Wu L."/>
            <person name="Ma J."/>
        </authorList>
    </citation>
    <scope>NUCLEOTIDE SEQUENCE [LARGE SCALE GENOMIC DNA]</scope>
    <source>
        <strain evidence="2">CGMCC 1.15774</strain>
    </source>
</reference>
<organism evidence="1 2">
    <name type="scientific">Flagellimonas marina</name>
    <dbReference type="NCBI Taxonomy" id="1775168"/>
    <lineage>
        <taxon>Bacteria</taxon>
        <taxon>Pseudomonadati</taxon>
        <taxon>Bacteroidota</taxon>
        <taxon>Flavobacteriia</taxon>
        <taxon>Flavobacteriales</taxon>
        <taxon>Flavobacteriaceae</taxon>
        <taxon>Flagellimonas</taxon>
    </lineage>
</organism>
<keyword evidence="2" id="KW-1185">Reference proteome</keyword>